<keyword evidence="1" id="KW-0732">Signal</keyword>
<reference evidence="2 3" key="1">
    <citation type="journal article" date="2012" name="Eukaryot. Cell">
        <title>Genome sequence of the fungus Glarea lozoyensis: the first genome sequence of a species from the Helotiaceae family.</title>
        <authorList>
            <person name="Youssar L."/>
            <person name="Gruening B.A."/>
            <person name="Erxleben A."/>
            <person name="Guenther S."/>
            <person name="Huettel W."/>
        </authorList>
    </citation>
    <scope>NUCLEOTIDE SEQUENCE [LARGE SCALE GENOMIC DNA]</scope>
    <source>
        <strain evidence="3">ATCC 74030 / MF5533</strain>
    </source>
</reference>
<dbReference type="Proteomes" id="UP000005446">
    <property type="component" value="Unassembled WGS sequence"/>
</dbReference>
<evidence type="ECO:0000256" key="1">
    <source>
        <dbReference type="SAM" id="SignalP"/>
    </source>
</evidence>
<evidence type="ECO:0000313" key="3">
    <source>
        <dbReference type="Proteomes" id="UP000005446"/>
    </source>
</evidence>
<keyword evidence="3" id="KW-1185">Reference proteome</keyword>
<dbReference type="AlphaFoldDB" id="H0ERL7"/>
<proteinExistence type="predicted"/>
<name>H0ERL7_GLAL7</name>
<accession>H0ERL7</accession>
<dbReference type="OrthoDB" id="2349272at2759"/>
<evidence type="ECO:0000313" key="2">
    <source>
        <dbReference type="EMBL" id="EHK98828.1"/>
    </source>
</evidence>
<comment type="caution">
    <text evidence="2">The sequence shown here is derived from an EMBL/GenBank/DDBJ whole genome shotgun (WGS) entry which is preliminary data.</text>
</comment>
<feature type="signal peptide" evidence="1">
    <location>
        <begin position="1"/>
        <end position="21"/>
    </location>
</feature>
<gene>
    <name evidence="2" type="ORF">M7I_5337</name>
</gene>
<organism evidence="2 3">
    <name type="scientific">Glarea lozoyensis (strain ATCC 74030 / MF5533)</name>
    <dbReference type="NCBI Taxonomy" id="1104152"/>
    <lineage>
        <taxon>Eukaryota</taxon>
        <taxon>Fungi</taxon>
        <taxon>Dikarya</taxon>
        <taxon>Ascomycota</taxon>
        <taxon>Pezizomycotina</taxon>
        <taxon>Leotiomycetes</taxon>
        <taxon>Helotiales</taxon>
        <taxon>Helotiaceae</taxon>
        <taxon>Glarea</taxon>
    </lineage>
</organism>
<feature type="chain" id="PRO_5003532097" evidence="1">
    <location>
        <begin position="22"/>
        <end position="233"/>
    </location>
</feature>
<dbReference type="EMBL" id="AGUE01000135">
    <property type="protein sequence ID" value="EHK98828.1"/>
    <property type="molecule type" value="Genomic_DNA"/>
</dbReference>
<sequence>MLFNSLTLAFLSGLASTNALALPKDTFHTKSLVARKAGDQAVTQLLQLAPGSASCNGAPVPGECRTAEQAAPFLIQAFKDYNIYNVNEIAMILSLLAFETEDFKYNTGLAMNGETTPPAGKGTRNLQDAENNLKYARSIPALAPQVDKITKATSAAGLTDEQKNAVRALVLSDEYSWASAMWYYTTEPLCVPEKAKIQAGGPDALPAYIRCLKTEPATKRDEKLALARAAFGI</sequence>
<protein>
    <submittedName>
        <fullName evidence="2">Uncharacterized protein</fullName>
    </submittedName>
</protein>
<dbReference type="HOGENOM" id="CLU_071125_1_0_1"/>
<dbReference type="InParanoid" id="H0ERL7"/>